<evidence type="ECO:0000313" key="19">
    <source>
        <dbReference type="Proteomes" id="UP000324832"/>
    </source>
</evidence>
<feature type="domain" description="Methyltransferase type 11" evidence="16">
    <location>
        <begin position="55"/>
        <end position="130"/>
    </location>
</feature>
<evidence type="ECO:0000256" key="3">
    <source>
        <dbReference type="ARBA" id="ARBA00005547"/>
    </source>
</evidence>
<evidence type="ECO:0000256" key="6">
    <source>
        <dbReference type="ARBA" id="ARBA00022679"/>
    </source>
</evidence>
<dbReference type="SUPFAM" id="SSF53335">
    <property type="entry name" value="S-adenosyl-L-methionine-dependent methyltransferases"/>
    <property type="match status" value="1"/>
</dbReference>
<feature type="compositionally biased region" description="Basic and acidic residues" evidence="15">
    <location>
        <begin position="259"/>
        <end position="268"/>
    </location>
</feature>
<comment type="similarity">
    <text evidence="3">Belongs to the class I-like SAM-binding methyltransferase superfamily. BUD23/WBSCR22 family.</text>
</comment>
<feature type="region of interest" description="Disordered" evidence="15">
    <location>
        <begin position="231"/>
        <end position="277"/>
    </location>
</feature>
<dbReference type="Proteomes" id="UP000324832">
    <property type="component" value="Unassembled WGS sequence"/>
</dbReference>
<dbReference type="InterPro" id="IPR029063">
    <property type="entry name" value="SAM-dependent_MTases_sf"/>
</dbReference>
<dbReference type="PANTHER" id="PTHR12734:SF0">
    <property type="entry name" value="18S RRNA (GUANINE-N(7))-METHYLTRANSFERASE-RELATED"/>
    <property type="match status" value="1"/>
</dbReference>
<sequence length="277" mass="31105">MSKRPEHQAPPELFYNEEEARKYTQNSRIIDIQAQMTERCIELLLLPEETSCLLLDIGCGSGLSGAVLEENGHMWMGIDISEAMLDVALEREIEGDLVLADMGQGVPFRAGSFDGAVSVSAVQWLFNADKKSHKPVKRLYQFFSSLYASLSRSARAVFQFYPENESQMELLTSQAMKAGFYGGVVIDYPNSAKAKKFFLVLMTGGSAPLPKALGTESGEESNLQVMYARREASKRARGKPLKNTKAWLLEKKERRRKQGKETRPDTKYTGRKRSGRF</sequence>
<reference evidence="18 19" key="1">
    <citation type="submission" date="2017-07" db="EMBL/GenBank/DDBJ databases">
        <authorList>
            <person name="Talla V."/>
            <person name="Backstrom N."/>
        </authorList>
    </citation>
    <scope>NUCLEOTIDE SEQUENCE [LARGE SCALE GENOMIC DNA]</scope>
</reference>
<evidence type="ECO:0000256" key="2">
    <source>
        <dbReference type="ARBA" id="ARBA00004496"/>
    </source>
</evidence>
<dbReference type="InterPro" id="IPR013216">
    <property type="entry name" value="Methyltransf_11"/>
</dbReference>
<evidence type="ECO:0000256" key="11">
    <source>
        <dbReference type="ARBA" id="ARBA00064164"/>
    </source>
</evidence>
<evidence type="ECO:0000256" key="8">
    <source>
        <dbReference type="ARBA" id="ARBA00023242"/>
    </source>
</evidence>
<organism evidence="18 19">
    <name type="scientific">Leptidea sinapis</name>
    <dbReference type="NCBI Taxonomy" id="189913"/>
    <lineage>
        <taxon>Eukaryota</taxon>
        <taxon>Metazoa</taxon>
        <taxon>Ecdysozoa</taxon>
        <taxon>Arthropoda</taxon>
        <taxon>Hexapoda</taxon>
        <taxon>Insecta</taxon>
        <taxon>Pterygota</taxon>
        <taxon>Neoptera</taxon>
        <taxon>Endopterygota</taxon>
        <taxon>Lepidoptera</taxon>
        <taxon>Glossata</taxon>
        <taxon>Ditrysia</taxon>
        <taxon>Papilionoidea</taxon>
        <taxon>Pieridae</taxon>
        <taxon>Dismorphiinae</taxon>
        <taxon>Leptidea</taxon>
    </lineage>
</organism>
<evidence type="ECO:0000256" key="7">
    <source>
        <dbReference type="ARBA" id="ARBA00022691"/>
    </source>
</evidence>
<evidence type="ECO:0000259" key="17">
    <source>
        <dbReference type="Pfam" id="PF12589"/>
    </source>
</evidence>
<dbReference type="GO" id="GO:0016435">
    <property type="term" value="F:rRNA (guanine) methyltransferase activity"/>
    <property type="evidence" value="ECO:0007669"/>
    <property type="project" value="InterPro"/>
</dbReference>
<dbReference type="AlphaFoldDB" id="A0A5E4QP90"/>
<accession>A0A5E4QP90</accession>
<comment type="subcellular location">
    <subcellularLocation>
        <location evidence="2">Cytoplasm</location>
    </subcellularLocation>
    <subcellularLocation>
        <location evidence="1">Nucleus</location>
    </subcellularLocation>
</comment>
<keyword evidence="8" id="KW-0539">Nucleus</keyword>
<gene>
    <name evidence="18" type="ORF">LSINAPIS_LOCUS10560</name>
</gene>
<dbReference type="InterPro" id="IPR039769">
    <property type="entry name" value="Bud23-like"/>
</dbReference>
<protein>
    <recommendedName>
        <fullName evidence="12">18S rRNA (guanine-N(7))-methyltransferase</fullName>
    </recommendedName>
    <alternativeName>
        <fullName evidence="14">Bud site selection protein 23 homolog</fullName>
    </alternativeName>
    <alternativeName>
        <fullName evidence="13">rRNA methyltransferase and ribosome maturation factor</fullName>
    </alternativeName>
</protein>
<evidence type="ECO:0000313" key="18">
    <source>
        <dbReference type="EMBL" id="VVC99756.1"/>
    </source>
</evidence>
<evidence type="ECO:0000256" key="15">
    <source>
        <dbReference type="SAM" id="MobiDB-lite"/>
    </source>
</evidence>
<dbReference type="FunFam" id="3.40.50.150:FF:000017">
    <property type="entry name" value="probable 18S rRNA (Guanine-N(7))-methyltransferase"/>
    <property type="match status" value="1"/>
</dbReference>
<evidence type="ECO:0000256" key="13">
    <source>
        <dbReference type="ARBA" id="ARBA00075516"/>
    </source>
</evidence>
<keyword evidence="6" id="KW-0808">Transferase</keyword>
<comment type="subunit">
    <text evidence="11">Heterodimer with TRMT112; this heterodimerization is necessary for the metabolic stability and activity of the catalytic subunit BUD23. Interacts with GRIP1.</text>
</comment>
<keyword evidence="5" id="KW-0489">Methyltransferase</keyword>
<dbReference type="Pfam" id="PF08241">
    <property type="entry name" value="Methyltransf_11"/>
    <property type="match status" value="1"/>
</dbReference>
<dbReference type="Gene3D" id="3.40.50.150">
    <property type="entry name" value="Vaccinia Virus protein VP39"/>
    <property type="match status" value="1"/>
</dbReference>
<dbReference type="PANTHER" id="PTHR12734">
    <property type="entry name" value="METHYLTRANSFERASE-RELATED"/>
    <property type="match status" value="1"/>
</dbReference>
<evidence type="ECO:0000256" key="10">
    <source>
        <dbReference type="ARBA" id="ARBA00059355"/>
    </source>
</evidence>
<dbReference type="OrthoDB" id="2877at2759"/>
<keyword evidence="7" id="KW-0949">S-adenosyl-L-methionine</keyword>
<keyword evidence="4" id="KW-0963">Cytoplasm</keyword>
<evidence type="ECO:0000256" key="14">
    <source>
        <dbReference type="ARBA" id="ARBA00081208"/>
    </source>
</evidence>
<feature type="domain" description="18S rRNA (guanine(1575)-N(7))-methyltransferase Bud23 C-terminal" evidence="17">
    <location>
        <begin position="201"/>
        <end position="274"/>
    </location>
</feature>
<evidence type="ECO:0000256" key="12">
    <source>
        <dbReference type="ARBA" id="ARBA00074415"/>
    </source>
</evidence>
<dbReference type="CDD" id="cd02440">
    <property type="entry name" value="AdoMet_MTases"/>
    <property type="match status" value="1"/>
</dbReference>
<evidence type="ECO:0000256" key="4">
    <source>
        <dbReference type="ARBA" id="ARBA00022490"/>
    </source>
</evidence>
<dbReference type="InterPro" id="IPR022238">
    <property type="entry name" value="Bud23_C"/>
</dbReference>
<dbReference type="EMBL" id="FZQP02004322">
    <property type="protein sequence ID" value="VVC99756.1"/>
    <property type="molecule type" value="Genomic_DNA"/>
</dbReference>
<comment type="catalytic activity">
    <reaction evidence="9">
        <text>a guanosine in 18S rRNA + S-adenosyl-L-methionine = an N(7)-methylguanosine in 18S rRNA + S-adenosyl-L-homocysteine</text>
        <dbReference type="Rhea" id="RHEA:54584"/>
        <dbReference type="Rhea" id="RHEA-COMP:13937"/>
        <dbReference type="Rhea" id="RHEA-COMP:13938"/>
        <dbReference type="ChEBI" id="CHEBI:57856"/>
        <dbReference type="ChEBI" id="CHEBI:59789"/>
        <dbReference type="ChEBI" id="CHEBI:74269"/>
        <dbReference type="ChEBI" id="CHEBI:74480"/>
    </reaction>
</comment>
<evidence type="ECO:0000256" key="1">
    <source>
        <dbReference type="ARBA" id="ARBA00004123"/>
    </source>
</evidence>
<keyword evidence="19" id="KW-1185">Reference proteome</keyword>
<comment type="function">
    <text evidence="10">S-adenosyl-L-methionine-dependent methyltransferase that specifically methylates the N(7) position of a guanine in 18S rRNA. Requires the methyltransferase adapter protein TRM112 for full rRNA methyltransferase activity. Involved in the pre-rRNA processing steps leading to small-subunit rRNA production independently of its RNA-modifying catalytic activity. Important for biogenesis end export of the 40S ribosomal subunit independent on its methyltransferase activity. Locus-specific steroid receptor coactivator. Potentiates transactivation by glucocorticoid (NR3C1), mineralocorticoid (NR3C2), androgen (AR) and progesterone (PGR) receptors. Required for the maintenance of open chromatin at the TSC22D3/GILZ locus to facilitate NR3C1 loading on the response elements. Required for maintenance of dimethylation on histone H3 'Lys-79' (H3K79me2), although direct histone methyltransferase activity is not observed in vitro.</text>
</comment>
<proteinExistence type="inferred from homology"/>
<evidence type="ECO:0000256" key="5">
    <source>
        <dbReference type="ARBA" id="ARBA00022603"/>
    </source>
</evidence>
<name>A0A5E4QP90_9NEOP</name>
<dbReference type="GO" id="GO:0070476">
    <property type="term" value="P:rRNA (guanine-N7)-methylation"/>
    <property type="evidence" value="ECO:0007669"/>
    <property type="project" value="InterPro"/>
</dbReference>
<dbReference type="Pfam" id="PF12589">
    <property type="entry name" value="WBS_methylT"/>
    <property type="match status" value="1"/>
</dbReference>
<dbReference type="GO" id="GO:0005730">
    <property type="term" value="C:nucleolus"/>
    <property type="evidence" value="ECO:0007669"/>
    <property type="project" value="TreeGrafter"/>
</dbReference>
<dbReference type="GO" id="GO:0005737">
    <property type="term" value="C:cytoplasm"/>
    <property type="evidence" value="ECO:0007669"/>
    <property type="project" value="UniProtKB-SubCell"/>
</dbReference>
<evidence type="ECO:0000256" key="9">
    <source>
        <dbReference type="ARBA" id="ARBA00050374"/>
    </source>
</evidence>
<evidence type="ECO:0000259" key="16">
    <source>
        <dbReference type="Pfam" id="PF08241"/>
    </source>
</evidence>